<comment type="caution">
    <text evidence="18">The sequence shown here is derived from an EMBL/GenBank/DDBJ whole genome shotgun (WGS) entry which is preliminary data.</text>
</comment>
<evidence type="ECO:0000256" key="13">
    <source>
        <dbReference type="ARBA" id="ARBA00023204"/>
    </source>
</evidence>
<comment type="similarity">
    <text evidence="14">Belongs to the ABC transporter superfamily. UvrA family.</text>
</comment>
<keyword evidence="12" id="KW-0238">DNA-binding</keyword>
<evidence type="ECO:0000256" key="3">
    <source>
        <dbReference type="ARBA" id="ARBA00022723"/>
    </source>
</evidence>
<dbReference type="Gene3D" id="1.20.1580.10">
    <property type="entry name" value="ABC transporter ATPase like domain"/>
    <property type="match status" value="4"/>
</dbReference>
<comment type="subcellular location">
    <subcellularLocation>
        <location evidence="1">Cytoplasm</location>
    </subcellularLocation>
</comment>
<dbReference type="GO" id="GO:0004518">
    <property type="term" value="F:nuclease activity"/>
    <property type="evidence" value="ECO:0007669"/>
    <property type="project" value="UniProtKB-KW"/>
</dbReference>
<keyword evidence="11" id="KW-0267">Excision nuclease</keyword>
<evidence type="ECO:0000256" key="15">
    <source>
        <dbReference type="ARBA" id="ARBA00039316"/>
    </source>
</evidence>
<dbReference type="PANTHER" id="PTHR43152">
    <property type="entry name" value="UVRABC SYSTEM PROTEIN A"/>
    <property type="match status" value="1"/>
</dbReference>
<organism evidence="18 19">
    <name type="scientific">Candidatus Beckwithbacteria bacterium CG2_30_44_31</name>
    <dbReference type="NCBI Taxonomy" id="1805035"/>
    <lineage>
        <taxon>Bacteria</taxon>
        <taxon>Candidatus Beckwithiibacteriota</taxon>
    </lineage>
</organism>
<evidence type="ECO:0000256" key="7">
    <source>
        <dbReference type="ARBA" id="ARBA00022769"/>
    </source>
</evidence>
<reference evidence="18 19" key="1">
    <citation type="journal article" date="2016" name="Environ. Microbiol.">
        <title>Genomic resolution of a cold subsurface aquifer community provides metabolic insights for novel microbes adapted to high CO concentrations.</title>
        <authorList>
            <person name="Probst A.J."/>
            <person name="Castelle C.J."/>
            <person name="Singh A."/>
            <person name="Brown C.T."/>
            <person name="Anantharaman K."/>
            <person name="Sharon I."/>
            <person name="Hug L.A."/>
            <person name="Burstein D."/>
            <person name="Emerson J.B."/>
            <person name="Thomas B.C."/>
            <person name="Banfield J.F."/>
        </authorList>
    </citation>
    <scope>NUCLEOTIDE SEQUENCE [LARGE SCALE GENOMIC DNA]</scope>
    <source>
        <strain evidence="18">CG2_30_44_31</strain>
    </source>
</reference>
<keyword evidence="4" id="KW-0677">Repeat</keyword>
<accession>A0A1J5AZH3</accession>
<dbReference type="SUPFAM" id="SSF52540">
    <property type="entry name" value="P-loop containing nucleoside triphosphate hydrolases"/>
    <property type="match status" value="2"/>
</dbReference>
<evidence type="ECO:0000256" key="14">
    <source>
        <dbReference type="ARBA" id="ARBA00038000"/>
    </source>
</evidence>
<evidence type="ECO:0000313" key="18">
    <source>
        <dbReference type="EMBL" id="OIP03940.1"/>
    </source>
</evidence>
<evidence type="ECO:0000256" key="2">
    <source>
        <dbReference type="ARBA" id="ARBA00022490"/>
    </source>
</evidence>
<feature type="domain" description="ABC transporter" evidence="17">
    <location>
        <begin position="606"/>
        <end position="935"/>
    </location>
</feature>
<dbReference type="PROSITE" id="PS50893">
    <property type="entry name" value="ABC_TRANSPORTER_2"/>
    <property type="match status" value="1"/>
</dbReference>
<dbReference type="InterPro" id="IPR027417">
    <property type="entry name" value="P-loop_NTPase"/>
</dbReference>
<keyword evidence="9" id="KW-0862">Zinc</keyword>
<evidence type="ECO:0000256" key="6">
    <source>
        <dbReference type="ARBA" id="ARBA00022763"/>
    </source>
</evidence>
<dbReference type="AlphaFoldDB" id="A0A1J5AZH3"/>
<keyword evidence="8" id="KW-0863">Zinc-finger</keyword>
<dbReference type="GO" id="GO:0005524">
    <property type="term" value="F:ATP binding"/>
    <property type="evidence" value="ECO:0007669"/>
    <property type="project" value="UniProtKB-KW"/>
</dbReference>
<evidence type="ECO:0000259" key="17">
    <source>
        <dbReference type="PROSITE" id="PS50893"/>
    </source>
</evidence>
<dbReference type="CDD" id="cd03270">
    <property type="entry name" value="ABC_UvrA_I"/>
    <property type="match status" value="1"/>
</dbReference>
<keyword evidence="5" id="KW-0547">Nucleotide-binding</keyword>
<dbReference type="GO" id="GO:0005737">
    <property type="term" value="C:cytoplasm"/>
    <property type="evidence" value="ECO:0007669"/>
    <property type="project" value="UniProtKB-SubCell"/>
</dbReference>
<dbReference type="InterPro" id="IPR017871">
    <property type="entry name" value="ABC_transporter-like_CS"/>
</dbReference>
<keyword evidence="7" id="KW-0228">DNA excision</keyword>
<dbReference type="InterPro" id="IPR004602">
    <property type="entry name" value="UvrA"/>
</dbReference>
<sequence>MTDFITIKGARQHNLKNIDLQLPKNKLVVFTGLSGSGKSSLAFDTLYAEGQRRYVESLSSYARQFLGLMDKPDVDSIEGLSPAIAIDQKTTSHNPRSTVGTITEIYDYLRLLYARVGRPHCPNCRQEISRQSLDQIVAQVYQAIITAAKQSSLVRFIILSPIIRDKKGEFLELFKNLRSQSIQRARIDNQVYSLSEDLTLIKTNRHTVEAIIERLTFSKTQTKDARELKQLKSRLSVAIETALKLSAGLVIAAQIHDSSLSFPEKPKTFTDRLFSEHFSCPHCNLSLPELEPRIFSFNSPHGACPVCTGLGSLRKIDPQKLIAPNLTLAEGAIIPFADHLPEIIIKLFSPYLQTVWKNLALPIQSKITSQISQYLERRYHQTNSDYLRQEFAKYMSKEVCSACRGSRLKPGSLSITIDKLNIFELTSLSIKDIHDFILNLMAVTTPLSSKEQEIAKLILKEISLRLKFLLSVGLEYLTLAREAGTLAGGEAQRIRLASQIGTGLTGVLYILDEPSIGLHQRDNQRLIRTLKNLRDLGNSIVVVEHDREIMLKSDYLVDFGPLAGKQGGQIVAFGTPKQVLTNPASLTAKYLTNKKKITVLPSPKQDQPRLLTLTGCNQHNLKNLTVSFPLNQFVVITGVSGSGKSTLIHDTLYHALRHHLGYEQAEIKDNYHSLTGYEFLNKVSLIDQSPIGRTPRSNPVTYTKAFDSIRQLFSLTKDARISGFSPGRFSFNVKGGRCEACQGEGQVKIEMQFMPDVYITCEVCQGSRYNSQTLEVKYNHKNIAEVLQLTVAEALNFFPHHTPVFSKLTTLHQVGLGYIALGQPAPTLSGGEAQRVKLAKELSIKSQGRTLYLLDEPTTGLHFQDLNNLLSVLKQLVNQGNTVIIIEHNLDVIKNADWVIDLGPEGGDLGGQVVATGTPKRLSQVKKSFTGQYLHKIL</sequence>
<keyword evidence="3" id="KW-0479">Metal-binding</keyword>
<keyword evidence="6" id="KW-0227">DNA damage</keyword>
<keyword evidence="13" id="KW-0234">DNA repair</keyword>
<protein>
    <recommendedName>
        <fullName evidence="15">UvrABC system protein A</fullName>
    </recommendedName>
    <alternativeName>
        <fullName evidence="16">Excinuclease ABC subunit A</fullName>
    </alternativeName>
</protein>
<evidence type="ECO:0000256" key="16">
    <source>
        <dbReference type="ARBA" id="ARBA00042156"/>
    </source>
</evidence>
<evidence type="ECO:0000313" key="19">
    <source>
        <dbReference type="Proteomes" id="UP000183605"/>
    </source>
</evidence>
<dbReference type="Gene3D" id="3.30.190.20">
    <property type="match status" value="1"/>
</dbReference>
<evidence type="ECO:0000256" key="12">
    <source>
        <dbReference type="ARBA" id="ARBA00023125"/>
    </source>
</evidence>
<dbReference type="GO" id="GO:0008270">
    <property type="term" value="F:zinc ion binding"/>
    <property type="evidence" value="ECO:0007669"/>
    <property type="project" value="UniProtKB-KW"/>
</dbReference>
<dbReference type="InterPro" id="IPR003439">
    <property type="entry name" value="ABC_transporter-like_ATP-bd"/>
</dbReference>
<dbReference type="PANTHER" id="PTHR43152:SF3">
    <property type="entry name" value="UVRABC SYSTEM PROTEIN A"/>
    <property type="match status" value="1"/>
</dbReference>
<dbReference type="Pfam" id="PF17760">
    <property type="entry name" value="UvrA_inter"/>
    <property type="match status" value="1"/>
</dbReference>
<dbReference type="GO" id="GO:0006289">
    <property type="term" value="P:nucleotide-excision repair"/>
    <property type="evidence" value="ECO:0007669"/>
    <property type="project" value="InterPro"/>
</dbReference>
<dbReference type="Gene3D" id="1.10.8.280">
    <property type="entry name" value="ABC transporter ATPase domain-like"/>
    <property type="match status" value="2"/>
</dbReference>
<proteinExistence type="inferred from homology"/>
<name>A0A1J5AZH3_9BACT</name>
<dbReference type="NCBIfam" id="TIGR00630">
    <property type="entry name" value="uvra"/>
    <property type="match status" value="1"/>
</dbReference>
<evidence type="ECO:0000256" key="11">
    <source>
        <dbReference type="ARBA" id="ARBA00022881"/>
    </source>
</evidence>
<evidence type="ECO:0000256" key="5">
    <source>
        <dbReference type="ARBA" id="ARBA00022741"/>
    </source>
</evidence>
<evidence type="ECO:0000256" key="9">
    <source>
        <dbReference type="ARBA" id="ARBA00022833"/>
    </source>
</evidence>
<evidence type="ECO:0000256" key="10">
    <source>
        <dbReference type="ARBA" id="ARBA00022840"/>
    </source>
</evidence>
<evidence type="ECO:0000256" key="4">
    <source>
        <dbReference type="ARBA" id="ARBA00022737"/>
    </source>
</evidence>
<evidence type="ECO:0000256" key="1">
    <source>
        <dbReference type="ARBA" id="ARBA00004496"/>
    </source>
</evidence>
<keyword evidence="10" id="KW-0067">ATP-binding</keyword>
<evidence type="ECO:0000256" key="8">
    <source>
        <dbReference type="ARBA" id="ARBA00022771"/>
    </source>
</evidence>
<gene>
    <name evidence="18" type="ORF">AUK18_00935</name>
</gene>
<dbReference type="Proteomes" id="UP000183605">
    <property type="component" value="Unassembled WGS sequence"/>
</dbReference>
<dbReference type="CDD" id="cd03271">
    <property type="entry name" value="ABC_UvrA_II"/>
    <property type="match status" value="1"/>
</dbReference>
<dbReference type="Gene3D" id="3.40.50.300">
    <property type="entry name" value="P-loop containing nucleotide triphosphate hydrolases"/>
    <property type="match status" value="3"/>
</dbReference>
<dbReference type="GO" id="GO:0009380">
    <property type="term" value="C:excinuclease repair complex"/>
    <property type="evidence" value="ECO:0007669"/>
    <property type="project" value="InterPro"/>
</dbReference>
<dbReference type="GO" id="GO:0003677">
    <property type="term" value="F:DNA binding"/>
    <property type="evidence" value="ECO:0007669"/>
    <property type="project" value="UniProtKB-KW"/>
</dbReference>
<keyword evidence="2" id="KW-0963">Cytoplasm</keyword>
<dbReference type="InterPro" id="IPR041102">
    <property type="entry name" value="UvrA_inter"/>
</dbReference>
<dbReference type="EMBL" id="MNXQ01000019">
    <property type="protein sequence ID" value="OIP03940.1"/>
    <property type="molecule type" value="Genomic_DNA"/>
</dbReference>
<dbReference type="PROSITE" id="PS00211">
    <property type="entry name" value="ABC_TRANSPORTER_1"/>
    <property type="match status" value="2"/>
</dbReference>
<dbReference type="GO" id="GO:0016887">
    <property type="term" value="F:ATP hydrolysis activity"/>
    <property type="evidence" value="ECO:0007669"/>
    <property type="project" value="InterPro"/>
</dbReference>